<dbReference type="PANTHER" id="PTHR43396:SF3">
    <property type="entry name" value="FLAVOHEMOPROTEIN"/>
    <property type="match status" value="1"/>
</dbReference>
<feature type="domain" description="FAD-binding FR-type" evidence="16">
    <location>
        <begin position="176"/>
        <end position="277"/>
    </location>
</feature>
<evidence type="ECO:0000256" key="3">
    <source>
        <dbReference type="ARBA" id="ARBA00012229"/>
    </source>
</evidence>
<comment type="cofactor">
    <cofactor evidence="1">
        <name>heme b</name>
        <dbReference type="ChEBI" id="CHEBI:60344"/>
    </cofactor>
</comment>
<dbReference type="GO" id="GO:0046210">
    <property type="term" value="P:nitric oxide catabolic process"/>
    <property type="evidence" value="ECO:0007669"/>
    <property type="project" value="TreeGrafter"/>
</dbReference>
<dbReference type="InterPro" id="IPR009050">
    <property type="entry name" value="Globin-like_sf"/>
</dbReference>
<dbReference type="InterPro" id="IPR000971">
    <property type="entry name" value="Globin"/>
</dbReference>
<dbReference type="Gene3D" id="3.40.50.80">
    <property type="entry name" value="Nucleotide-binding domain of ferredoxin-NADP reductase (FNR) module"/>
    <property type="match status" value="1"/>
</dbReference>
<keyword evidence="6" id="KW-0001">2Fe-2S</keyword>
<dbReference type="GO" id="GO:0005344">
    <property type="term" value="F:oxygen carrier activity"/>
    <property type="evidence" value="ECO:0007669"/>
    <property type="project" value="UniProtKB-KW"/>
</dbReference>
<keyword evidence="11" id="KW-0520">NAD</keyword>
<dbReference type="InterPro" id="IPR017938">
    <property type="entry name" value="Riboflavin_synthase-like_b-brl"/>
</dbReference>
<dbReference type="EMBL" id="CP033898">
    <property type="protein sequence ID" value="AZA09054.1"/>
    <property type="molecule type" value="Genomic_DNA"/>
</dbReference>
<evidence type="ECO:0000259" key="16">
    <source>
        <dbReference type="PROSITE" id="PS51384"/>
    </source>
</evidence>
<evidence type="ECO:0000256" key="8">
    <source>
        <dbReference type="ARBA" id="ARBA00022857"/>
    </source>
</evidence>
<dbReference type="PRINTS" id="PR00409">
    <property type="entry name" value="PHDIOXRDTASE"/>
</dbReference>
<evidence type="ECO:0000256" key="12">
    <source>
        <dbReference type="ARBA" id="ARBA00048649"/>
    </source>
</evidence>
<dbReference type="GO" id="GO:0020037">
    <property type="term" value="F:heme binding"/>
    <property type="evidence" value="ECO:0007669"/>
    <property type="project" value="InterPro"/>
</dbReference>
<comment type="catalytic activity">
    <reaction evidence="12">
        <text>2 nitric oxide + NADH + 2 O2 = 2 nitrate + NAD(+) + H(+)</text>
        <dbReference type="Rhea" id="RHEA:19469"/>
        <dbReference type="ChEBI" id="CHEBI:15378"/>
        <dbReference type="ChEBI" id="CHEBI:15379"/>
        <dbReference type="ChEBI" id="CHEBI:16480"/>
        <dbReference type="ChEBI" id="CHEBI:17632"/>
        <dbReference type="ChEBI" id="CHEBI:57540"/>
        <dbReference type="ChEBI" id="CHEBI:57945"/>
        <dbReference type="EC" id="1.14.12.17"/>
    </reaction>
</comment>
<protein>
    <recommendedName>
        <fullName evidence="3">nitric oxide dioxygenase</fullName>
        <ecNumber evidence="3">1.14.12.17</ecNumber>
    </recommendedName>
</protein>
<dbReference type="KEGG" id="cpso:CPPEL_04635"/>
<dbReference type="Gene3D" id="2.40.30.10">
    <property type="entry name" value="Translation factors"/>
    <property type="match status" value="1"/>
</dbReference>
<keyword evidence="18" id="KW-1185">Reference proteome</keyword>
<dbReference type="GO" id="GO:0071500">
    <property type="term" value="P:cellular response to nitrosative stress"/>
    <property type="evidence" value="ECO:0007669"/>
    <property type="project" value="TreeGrafter"/>
</dbReference>
<evidence type="ECO:0000256" key="1">
    <source>
        <dbReference type="ARBA" id="ARBA00001970"/>
    </source>
</evidence>
<evidence type="ECO:0000256" key="7">
    <source>
        <dbReference type="ARBA" id="ARBA00022723"/>
    </source>
</evidence>
<dbReference type="GO" id="GO:0019825">
    <property type="term" value="F:oxygen binding"/>
    <property type="evidence" value="ECO:0007669"/>
    <property type="project" value="InterPro"/>
</dbReference>
<evidence type="ECO:0000256" key="10">
    <source>
        <dbReference type="ARBA" id="ARBA00023014"/>
    </source>
</evidence>
<dbReference type="SUPFAM" id="SSF46458">
    <property type="entry name" value="Globin-like"/>
    <property type="match status" value="1"/>
</dbReference>
<dbReference type="Proteomes" id="UP000271426">
    <property type="component" value="Chromosome"/>
</dbReference>
<dbReference type="InterPro" id="IPR017927">
    <property type="entry name" value="FAD-bd_FR_type"/>
</dbReference>
<proteinExistence type="inferred from homology"/>
<organism evidence="17 18">
    <name type="scientific">Corynebacterium pseudopelargi</name>
    <dbReference type="NCBI Taxonomy" id="2080757"/>
    <lineage>
        <taxon>Bacteria</taxon>
        <taxon>Bacillati</taxon>
        <taxon>Actinomycetota</taxon>
        <taxon>Actinomycetes</taxon>
        <taxon>Mycobacteriales</taxon>
        <taxon>Corynebacteriaceae</taxon>
        <taxon>Corynebacterium</taxon>
    </lineage>
</organism>
<evidence type="ECO:0000256" key="5">
    <source>
        <dbReference type="ARBA" id="ARBA00022621"/>
    </source>
</evidence>
<evidence type="ECO:0000256" key="4">
    <source>
        <dbReference type="ARBA" id="ARBA00022617"/>
    </source>
</evidence>
<evidence type="ECO:0000259" key="15">
    <source>
        <dbReference type="PROSITE" id="PS01033"/>
    </source>
</evidence>
<evidence type="ECO:0000313" key="18">
    <source>
        <dbReference type="Proteomes" id="UP000271426"/>
    </source>
</evidence>
<dbReference type="InterPro" id="IPR012292">
    <property type="entry name" value="Globin/Proto"/>
</dbReference>
<keyword evidence="5 14" id="KW-0561">Oxygen transport</keyword>
<dbReference type="SUPFAM" id="SSF63380">
    <property type="entry name" value="Riboflavin synthase domain-like"/>
    <property type="match status" value="1"/>
</dbReference>
<keyword evidence="14" id="KW-0813">Transport</keyword>
<evidence type="ECO:0000256" key="14">
    <source>
        <dbReference type="RuleBase" id="RU000356"/>
    </source>
</evidence>
<keyword evidence="4 14" id="KW-0349">Heme</keyword>
<dbReference type="PANTHER" id="PTHR43396">
    <property type="entry name" value="FLAVOHEMOPROTEIN"/>
    <property type="match status" value="1"/>
</dbReference>
<dbReference type="GO" id="GO:0046872">
    <property type="term" value="F:metal ion binding"/>
    <property type="evidence" value="ECO:0007669"/>
    <property type="project" value="UniProtKB-KW"/>
</dbReference>
<dbReference type="SUPFAM" id="SSF52343">
    <property type="entry name" value="Ferredoxin reductase-like, C-terminal NADP-linked domain"/>
    <property type="match status" value="1"/>
</dbReference>
<comment type="similarity">
    <text evidence="2">In the C-terminal section; belongs to the flavoprotein pyridine nucleotide cytochrome reductase family.</text>
</comment>
<evidence type="ECO:0000256" key="9">
    <source>
        <dbReference type="ARBA" id="ARBA00023004"/>
    </source>
</evidence>
<dbReference type="GO" id="GO:0051537">
    <property type="term" value="F:2 iron, 2 sulfur cluster binding"/>
    <property type="evidence" value="ECO:0007669"/>
    <property type="project" value="UniProtKB-KW"/>
</dbReference>
<comment type="similarity">
    <text evidence="14">Belongs to the globin family.</text>
</comment>
<dbReference type="Pfam" id="PF00970">
    <property type="entry name" value="FAD_binding_6"/>
    <property type="match status" value="1"/>
</dbReference>
<dbReference type="PROSITE" id="PS01033">
    <property type="entry name" value="GLOBIN"/>
    <property type="match status" value="1"/>
</dbReference>
<accession>A0A3G6IYJ6</accession>
<comment type="catalytic activity">
    <reaction evidence="13">
        <text>2 nitric oxide + NADPH + 2 O2 = 2 nitrate + NADP(+) + H(+)</text>
        <dbReference type="Rhea" id="RHEA:19465"/>
        <dbReference type="ChEBI" id="CHEBI:15378"/>
        <dbReference type="ChEBI" id="CHEBI:15379"/>
        <dbReference type="ChEBI" id="CHEBI:16480"/>
        <dbReference type="ChEBI" id="CHEBI:17632"/>
        <dbReference type="ChEBI" id="CHEBI:57783"/>
        <dbReference type="ChEBI" id="CHEBI:58349"/>
        <dbReference type="EC" id="1.14.12.17"/>
    </reaction>
</comment>
<name>A0A3G6IYJ6_9CORY</name>
<reference evidence="17 18" key="1">
    <citation type="submission" date="2018-11" db="EMBL/GenBank/DDBJ databases">
        <authorList>
            <person name="Kleinhagauer T."/>
            <person name="Glaeser S.P."/>
            <person name="Spergser J."/>
            <person name="Ruckert C."/>
            <person name="Kaempfer P."/>
            <person name="Busse H.-J."/>
        </authorList>
    </citation>
    <scope>NUCLEOTIDE SEQUENCE [LARGE SCALE GENOMIC DNA]</scope>
    <source>
        <strain evidence="17 18">812CH</strain>
    </source>
</reference>
<keyword evidence="8" id="KW-0521">NADP</keyword>
<feature type="domain" description="Globin" evidence="15">
    <location>
        <begin position="23"/>
        <end position="164"/>
    </location>
</feature>
<dbReference type="InterPro" id="IPR039261">
    <property type="entry name" value="FNR_nucleotide-bd"/>
</dbReference>
<dbReference type="GO" id="GO:0071949">
    <property type="term" value="F:FAD binding"/>
    <property type="evidence" value="ECO:0007669"/>
    <property type="project" value="TreeGrafter"/>
</dbReference>
<evidence type="ECO:0000256" key="13">
    <source>
        <dbReference type="ARBA" id="ARBA00049433"/>
    </source>
</evidence>
<dbReference type="EC" id="1.14.12.17" evidence="3"/>
<keyword evidence="7" id="KW-0479">Metal-binding</keyword>
<evidence type="ECO:0000256" key="6">
    <source>
        <dbReference type="ARBA" id="ARBA00022714"/>
    </source>
</evidence>
<keyword evidence="17" id="KW-0560">Oxidoreductase</keyword>
<dbReference type="PROSITE" id="PS51384">
    <property type="entry name" value="FAD_FR"/>
    <property type="match status" value="1"/>
</dbReference>
<keyword evidence="10" id="KW-0411">Iron-sulfur</keyword>
<gene>
    <name evidence="17" type="primary">hmp</name>
    <name evidence="17" type="ORF">CPPEL_04635</name>
</gene>
<dbReference type="Gene3D" id="1.10.490.10">
    <property type="entry name" value="Globins"/>
    <property type="match status" value="1"/>
</dbReference>
<dbReference type="InterPro" id="IPR008333">
    <property type="entry name" value="Cbr1-like_FAD-bd_dom"/>
</dbReference>
<sequence length="394" mass="43825">MYGEANVNQKGFHMQGFQISPQALNAEQAETIKATLPAVGAAIEDITKNFYQRMFTAHPELLANTFNRGNQAQGAQQKALAASVATFATYLVSENTKSPDSLLSRIGHKHVSVGIRPDQYPIVHKHLFDAIEEVLTPEVFQGEVRAAWDAVYKEMERVLIDFESDLYQEREVAPGEVFLNTVVAKREELDPNTVRFQLDTTLDFKPGQYISVRQTLSDGAQQLRQYSLVNAPGTPLEFVVRKVNDDPQGEVSTQLCQHLQVGDELEISLPAGDLTLGEHERIVLVSSGIGATPMVGMLAALQGSQQQVAVYHQDKSELADVLRPQRERYLKGIANSSHTVAYRPERLSLEVAPDAHVYLCGGTDFLQAMREQLGHLPAEQLHFELFHPNDWLLA</sequence>
<keyword evidence="9" id="KW-0408">Iron</keyword>
<evidence type="ECO:0000256" key="11">
    <source>
        <dbReference type="ARBA" id="ARBA00023027"/>
    </source>
</evidence>
<dbReference type="GO" id="GO:0008941">
    <property type="term" value="F:nitric oxide dioxygenase NAD(P)H activity"/>
    <property type="evidence" value="ECO:0007669"/>
    <property type="project" value="UniProtKB-EC"/>
</dbReference>
<dbReference type="AlphaFoldDB" id="A0A3G6IYJ6"/>
<evidence type="ECO:0000256" key="2">
    <source>
        <dbReference type="ARBA" id="ARBA00006401"/>
    </source>
</evidence>
<evidence type="ECO:0000313" key="17">
    <source>
        <dbReference type="EMBL" id="AZA09054.1"/>
    </source>
</evidence>
<dbReference type="Pfam" id="PF00042">
    <property type="entry name" value="Globin"/>
    <property type="match status" value="1"/>
</dbReference>